<name>A0AAV3PR06_LITER</name>
<evidence type="ECO:0008006" key="3">
    <source>
        <dbReference type="Google" id="ProtNLM"/>
    </source>
</evidence>
<evidence type="ECO:0000313" key="1">
    <source>
        <dbReference type="EMBL" id="GAA0153523.1"/>
    </source>
</evidence>
<dbReference type="EMBL" id="BAABME010002197">
    <property type="protein sequence ID" value="GAA0153523.1"/>
    <property type="molecule type" value="Genomic_DNA"/>
</dbReference>
<accession>A0AAV3PR06</accession>
<dbReference type="InterPro" id="IPR036397">
    <property type="entry name" value="RNaseH_sf"/>
</dbReference>
<proteinExistence type="predicted"/>
<reference evidence="1 2" key="1">
    <citation type="submission" date="2024-01" db="EMBL/GenBank/DDBJ databases">
        <title>The complete chloroplast genome sequence of Lithospermum erythrorhizon: insights into the phylogenetic relationship among Boraginaceae species and the maternal lineages of purple gromwells.</title>
        <authorList>
            <person name="Okada T."/>
            <person name="Watanabe K."/>
        </authorList>
    </citation>
    <scope>NUCLEOTIDE SEQUENCE [LARGE SCALE GENOMIC DNA]</scope>
</reference>
<dbReference type="GO" id="GO:0003676">
    <property type="term" value="F:nucleic acid binding"/>
    <property type="evidence" value="ECO:0007669"/>
    <property type="project" value="InterPro"/>
</dbReference>
<dbReference type="PANTHER" id="PTHR47266">
    <property type="entry name" value="ENDONUCLEASE-RELATED"/>
    <property type="match status" value="1"/>
</dbReference>
<dbReference type="AlphaFoldDB" id="A0AAV3PR06"/>
<gene>
    <name evidence="1" type="ORF">LIER_11739</name>
</gene>
<dbReference type="Gene3D" id="1.10.340.70">
    <property type="match status" value="1"/>
</dbReference>
<dbReference type="InterPro" id="IPR052160">
    <property type="entry name" value="Gypsy_RT_Integrase-like"/>
</dbReference>
<keyword evidence="2" id="KW-1185">Reference proteome</keyword>
<protein>
    <recommendedName>
        <fullName evidence="3">Integrase zinc-binding domain-containing protein</fullName>
    </recommendedName>
</protein>
<dbReference type="Proteomes" id="UP001454036">
    <property type="component" value="Unassembled WGS sequence"/>
</dbReference>
<dbReference type="InterPro" id="IPR012337">
    <property type="entry name" value="RNaseH-like_sf"/>
</dbReference>
<comment type="caution">
    <text evidence="1">The sequence shown here is derived from an EMBL/GenBank/DDBJ whole genome shotgun (WGS) entry which is preliminary data.</text>
</comment>
<dbReference type="SUPFAM" id="SSF53098">
    <property type="entry name" value="Ribonuclease H-like"/>
    <property type="match status" value="1"/>
</dbReference>
<dbReference type="Gene3D" id="3.30.420.10">
    <property type="entry name" value="Ribonuclease H-like superfamily/Ribonuclease H"/>
    <property type="match status" value="1"/>
</dbReference>
<evidence type="ECO:0000313" key="2">
    <source>
        <dbReference type="Proteomes" id="UP001454036"/>
    </source>
</evidence>
<sequence>MYEGELYRKSFDGPLLLCVSQLNVQKVLYEVHSGYGSLIGGRSLATKITLMGFFWPTMVRDSADFVLKCEAFQKLGNIPQQSPTTMTPIIKPIPFAMWGIDLVGKLPKAKGSAEFVVVAVDYFSKWAEAAPLTKIKEGDIMRVKGRQFRVGNLVLKLYSASYLKDVNKLRPKWEGPYHVSRVLGPDTFELEEMDGKPVPRTWHASKLSKFYCYS</sequence>
<organism evidence="1 2">
    <name type="scientific">Lithospermum erythrorhizon</name>
    <name type="common">Purple gromwell</name>
    <name type="synonym">Lithospermum officinale var. erythrorhizon</name>
    <dbReference type="NCBI Taxonomy" id="34254"/>
    <lineage>
        <taxon>Eukaryota</taxon>
        <taxon>Viridiplantae</taxon>
        <taxon>Streptophyta</taxon>
        <taxon>Embryophyta</taxon>
        <taxon>Tracheophyta</taxon>
        <taxon>Spermatophyta</taxon>
        <taxon>Magnoliopsida</taxon>
        <taxon>eudicotyledons</taxon>
        <taxon>Gunneridae</taxon>
        <taxon>Pentapetalae</taxon>
        <taxon>asterids</taxon>
        <taxon>lamiids</taxon>
        <taxon>Boraginales</taxon>
        <taxon>Boraginaceae</taxon>
        <taxon>Boraginoideae</taxon>
        <taxon>Lithospermeae</taxon>
        <taxon>Lithospermum</taxon>
    </lineage>
</organism>